<dbReference type="RefSeq" id="WP_015160456.1">
    <property type="nucleotide sequence ID" value="NC_019697.1"/>
</dbReference>
<protein>
    <submittedName>
        <fullName evidence="1">Uncharacterized protein</fullName>
    </submittedName>
</protein>
<name>K9UJF8_CHAP6</name>
<sequence>MHFLRKDVNYFALIRDRRCYRSTLTRFIYAKLPFMPQNFADIVAFSKNSIHPHNLGRSNGKIMGFGKTLDRS</sequence>
<organism evidence="1 2">
    <name type="scientific">Chamaesiphon minutus (strain ATCC 27169 / PCC 6605)</name>
    <dbReference type="NCBI Taxonomy" id="1173020"/>
    <lineage>
        <taxon>Bacteria</taxon>
        <taxon>Bacillati</taxon>
        <taxon>Cyanobacteriota</taxon>
        <taxon>Cyanophyceae</taxon>
        <taxon>Gomontiellales</taxon>
        <taxon>Chamaesiphonaceae</taxon>
        <taxon>Chamaesiphon</taxon>
    </lineage>
</organism>
<dbReference type="STRING" id="1173020.Cha6605_3316"/>
<reference evidence="1 2" key="1">
    <citation type="submission" date="2012-05" db="EMBL/GenBank/DDBJ databases">
        <title>Finished chromosome of genome of Chamaesiphon sp. PCC 6605.</title>
        <authorList>
            <consortium name="US DOE Joint Genome Institute"/>
            <person name="Gugger M."/>
            <person name="Coursin T."/>
            <person name="Rippka R."/>
            <person name="Tandeau De Marsac N."/>
            <person name="Huntemann M."/>
            <person name="Wei C.-L."/>
            <person name="Han J."/>
            <person name="Detter J.C."/>
            <person name="Han C."/>
            <person name="Tapia R."/>
            <person name="Chen A."/>
            <person name="Kyrpides N."/>
            <person name="Mavromatis K."/>
            <person name="Markowitz V."/>
            <person name="Szeto E."/>
            <person name="Ivanova N."/>
            <person name="Pagani I."/>
            <person name="Pati A."/>
            <person name="Goodwin L."/>
            <person name="Nordberg H.P."/>
            <person name="Cantor M.N."/>
            <person name="Hua S.X."/>
            <person name="Woyke T."/>
            <person name="Kerfeld C.A."/>
        </authorList>
    </citation>
    <scope>NUCLEOTIDE SEQUENCE [LARGE SCALE GENOMIC DNA]</scope>
    <source>
        <strain evidence="2">ATCC 27169 / PCC 6605</strain>
    </source>
</reference>
<proteinExistence type="predicted"/>
<dbReference type="KEGG" id="cmp:Cha6605_3316"/>
<dbReference type="EMBL" id="CP003600">
    <property type="protein sequence ID" value="AFY94319.1"/>
    <property type="molecule type" value="Genomic_DNA"/>
</dbReference>
<accession>K9UJF8</accession>
<dbReference type="Proteomes" id="UP000010366">
    <property type="component" value="Chromosome"/>
</dbReference>
<dbReference type="HOGENOM" id="CLU_2715024_0_0_3"/>
<evidence type="ECO:0000313" key="1">
    <source>
        <dbReference type="EMBL" id="AFY94319.1"/>
    </source>
</evidence>
<gene>
    <name evidence="1" type="ORF">Cha6605_3316</name>
</gene>
<keyword evidence="2" id="KW-1185">Reference proteome</keyword>
<evidence type="ECO:0000313" key="2">
    <source>
        <dbReference type="Proteomes" id="UP000010366"/>
    </source>
</evidence>
<dbReference type="AlphaFoldDB" id="K9UJF8"/>